<feature type="domain" description="HTH tetR-type" evidence="5">
    <location>
        <begin position="17"/>
        <end position="77"/>
    </location>
</feature>
<dbReference type="PANTHER" id="PTHR30055">
    <property type="entry name" value="HTH-TYPE TRANSCRIPTIONAL REGULATOR RUTR"/>
    <property type="match status" value="1"/>
</dbReference>
<dbReference type="Pfam" id="PF00440">
    <property type="entry name" value="TetR_N"/>
    <property type="match status" value="1"/>
</dbReference>
<dbReference type="Proteomes" id="UP000031196">
    <property type="component" value="Unassembled WGS sequence"/>
</dbReference>
<dbReference type="InterPro" id="IPR001647">
    <property type="entry name" value="HTH_TetR"/>
</dbReference>
<dbReference type="EMBL" id="JWTB01000034">
    <property type="protein sequence ID" value="KIC65311.1"/>
    <property type="molecule type" value="Genomic_DNA"/>
</dbReference>
<dbReference type="RefSeq" id="WP_043455010.1">
    <property type="nucleotide sequence ID" value="NZ_JBFBKS010000004.1"/>
</dbReference>
<dbReference type="AlphaFoldDB" id="A0A0B4DF08"/>
<evidence type="ECO:0000256" key="2">
    <source>
        <dbReference type="ARBA" id="ARBA00023125"/>
    </source>
</evidence>
<dbReference type="InterPro" id="IPR050109">
    <property type="entry name" value="HTH-type_TetR-like_transc_reg"/>
</dbReference>
<dbReference type="PROSITE" id="PS01081">
    <property type="entry name" value="HTH_TETR_1"/>
    <property type="match status" value="1"/>
</dbReference>
<dbReference type="InterPro" id="IPR023772">
    <property type="entry name" value="DNA-bd_HTH_TetR-type_CS"/>
</dbReference>
<keyword evidence="1" id="KW-0805">Transcription regulation</keyword>
<proteinExistence type="predicted"/>
<evidence type="ECO:0000313" key="7">
    <source>
        <dbReference type="Proteomes" id="UP000031196"/>
    </source>
</evidence>
<evidence type="ECO:0000256" key="4">
    <source>
        <dbReference type="PROSITE-ProRule" id="PRU00335"/>
    </source>
</evidence>
<keyword evidence="2 4" id="KW-0238">DNA-binding</keyword>
<keyword evidence="3" id="KW-0804">Transcription</keyword>
<dbReference type="PRINTS" id="PR00455">
    <property type="entry name" value="HTHTETR"/>
</dbReference>
<comment type="caution">
    <text evidence="6">The sequence shown here is derived from an EMBL/GenBank/DDBJ whole genome shotgun (WGS) entry which is preliminary data.</text>
</comment>
<sequence>MSDSATSESGLRQRKRAATRGAITAAARALTAEHGLNGYTVEEVCGAAGISRRTFFNYFPTKEDAIIGHAEDDIPADVIEEFVAGGADSPAGEISATLFRDLVRLSLRLAEGMTASEEETRQLIGVVHKEPQLILKIIGVTEQREAQFARDVARREGVAPDHPVVQMAVVLLSTIARKSSMAYFSDGNTRSYRDLLLENIAAASLLFSQPFDIPDTTAAKGQP</sequence>
<dbReference type="Gene3D" id="1.10.357.10">
    <property type="entry name" value="Tetracycline Repressor, domain 2"/>
    <property type="match status" value="1"/>
</dbReference>
<evidence type="ECO:0000313" key="6">
    <source>
        <dbReference type="EMBL" id="KIC65311.1"/>
    </source>
</evidence>
<gene>
    <name evidence="6" type="ORF">RM50_16925</name>
</gene>
<feature type="DNA-binding region" description="H-T-H motif" evidence="4">
    <location>
        <begin position="40"/>
        <end position="59"/>
    </location>
</feature>
<dbReference type="SUPFAM" id="SSF46689">
    <property type="entry name" value="Homeodomain-like"/>
    <property type="match status" value="1"/>
</dbReference>
<dbReference type="OrthoDB" id="8688418at2"/>
<dbReference type="InterPro" id="IPR009057">
    <property type="entry name" value="Homeodomain-like_sf"/>
</dbReference>
<name>A0A0B4DF08_PSEPS</name>
<protein>
    <submittedName>
        <fullName evidence="6">TetR family transcriptional regulator</fullName>
    </submittedName>
</protein>
<accession>A0A0B4DF08</accession>
<dbReference type="PANTHER" id="PTHR30055:SF234">
    <property type="entry name" value="HTH-TYPE TRANSCRIPTIONAL REGULATOR BETI"/>
    <property type="match status" value="1"/>
</dbReference>
<organism evidence="6 7">
    <name type="scientific">Pseudarthrobacter phenanthrenivorans</name>
    <name type="common">Arthrobacter phenanthrenivorans</name>
    <dbReference type="NCBI Taxonomy" id="361575"/>
    <lineage>
        <taxon>Bacteria</taxon>
        <taxon>Bacillati</taxon>
        <taxon>Actinomycetota</taxon>
        <taxon>Actinomycetes</taxon>
        <taxon>Micrococcales</taxon>
        <taxon>Micrococcaceae</taxon>
        <taxon>Pseudarthrobacter</taxon>
    </lineage>
</organism>
<dbReference type="PROSITE" id="PS50977">
    <property type="entry name" value="HTH_TETR_2"/>
    <property type="match status" value="1"/>
</dbReference>
<evidence type="ECO:0000256" key="1">
    <source>
        <dbReference type="ARBA" id="ARBA00023015"/>
    </source>
</evidence>
<evidence type="ECO:0000259" key="5">
    <source>
        <dbReference type="PROSITE" id="PS50977"/>
    </source>
</evidence>
<dbReference type="GO" id="GO:0000976">
    <property type="term" value="F:transcription cis-regulatory region binding"/>
    <property type="evidence" value="ECO:0007669"/>
    <property type="project" value="TreeGrafter"/>
</dbReference>
<dbReference type="GO" id="GO:0003700">
    <property type="term" value="F:DNA-binding transcription factor activity"/>
    <property type="evidence" value="ECO:0007669"/>
    <property type="project" value="TreeGrafter"/>
</dbReference>
<reference evidence="6 7" key="1">
    <citation type="submission" date="2014-12" db="EMBL/GenBank/DDBJ databases">
        <title>Genome sequencing of Arthrobacter phenanthrenivorans SWC37.</title>
        <authorList>
            <person name="Tan P.W."/>
            <person name="Chan K.-G."/>
        </authorList>
    </citation>
    <scope>NUCLEOTIDE SEQUENCE [LARGE SCALE GENOMIC DNA]</scope>
    <source>
        <strain evidence="6 7">SWC37</strain>
    </source>
</reference>
<evidence type="ECO:0000256" key="3">
    <source>
        <dbReference type="ARBA" id="ARBA00023163"/>
    </source>
</evidence>